<sequence>MLQVCASILHICYNTRAILKTKPWGLSRIQDEIRDLRGVLETLFHLAIDDDKANHSQASSIRMLAQSQQGGPLTLCLDDLRNLEKILLAKYTSEPRTKIHAVIRAVSWDLSEREFMPYLDRLSRSKATLNLAISANQAALVVELQRMTCSMNNDISTISNSLEKLAAEMSVHNFNQTQKEILKWLSPVDYRSSYASAVSRCYAGTGQWLLETPAFRSWRDGEGPNLLWLSGFAGSGKTILVSNAVRNLTVWAGEEKSRPQVACFFCDFRSAKSQDVAVIMGNIVSQLIVQSGSIPALVEEAFQTSTVAGTYRSPEIPFLVDVLELLTCQSRALVLIDGVDEVDERRDLLSFLQQSCRPQSNVRILVSSREEQDLRESLVDVHNIRIEERISQVNDDISRYLNGRLQFDPSLQWLKPHIKDDIRVSVEQHACGILRTVKSIRRSLKELPSGLEETYDRILSRVPKADHDTVRRILLWVSFATVPLTVEELHSAIAVEWDVDHLDEESLLRSPLDIFSLTGGLVGLSDQGHVINADNPFSWDFYPRHATNLYYAATFGLADTVKALIESNAPLDLPGSRYGGTALHGAVYRLRVPIVELLLKAGADINRPDFLGVSPLHTAATLGSLDLIKLMLRYSADATALDGMGETPIDWAEKSGQLNIRKCLQGSAAIDETAAEDPQSDTFWRASKKTIPYFPDFHCRRSGVECSLILKVQIGARIITKEELPGPSFCS</sequence>
<dbReference type="Gene3D" id="3.40.50.300">
    <property type="entry name" value="P-loop containing nucleotide triphosphate hydrolases"/>
    <property type="match status" value="1"/>
</dbReference>
<dbReference type="InterPro" id="IPR007111">
    <property type="entry name" value="NACHT_NTPase"/>
</dbReference>
<evidence type="ECO:0000313" key="4">
    <source>
        <dbReference type="EMBL" id="RYO81801.1"/>
    </source>
</evidence>
<name>A0ABY0H0L4_9PEZI</name>
<gene>
    <name evidence="4" type="ORF">DL762_006926</name>
</gene>
<organism evidence="4 5">
    <name type="scientific">Monosporascus cannonballus</name>
    <dbReference type="NCBI Taxonomy" id="155416"/>
    <lineage>
        <taxon>Eukaryota</taxon>
        <taxon>Fungi</taxon>
        <taxon>Dikarya</taxon>
        <taxon>Ascomycota</taxon>
        <taxon>Pezizomycotina</taxon>
        <taxon>Sordariomycetes</taxon>
        <taxon>Xylariomycetidae</taxon>
        <taxon>Xylariales</taxon>
        <taxon>Xylariales incertae sedis</taxon>
        <taxon>Monosporascus</taxon>
    </lineage>
</organism>
<dbReference type="PANTHER" id="PTHR10039:SF16">
    <property type="entry name" value="GPI INOSITOL-DEACYLASE"/>
    <property type="match status" value="1"/>
</dbReference>
<keyword evidence="5" id="KW-1185">Reference proteome</keyword>
<keyword evidence="1" id="KW-0677">Repeat</keyword>
<dbReference type="PROSITE" id="PS50297">
    <property type="entry name" value="ANK_REP_REGION"/>
    <property type="match status" value="2"/>
</dbReference>
<dbReference type="InterPro" id="IPR002110">
    <property type="entry name" value="Ankyrin_rpt"/>
</dbReference>
<dbReference type="PROSITE" id="PS50088">
    <property type="entry name" value="ANK_REPEAT"/>
    <property type="match status" value="2"/>
</dbReference>
<dbReference type="Pfam" id="PF24883">
    <property type="entry name" value="NPHP3_N"/>
    <property type="match status" value="1"/>
</dbReference>
<dbReference type="SUPFAM" id="SSF52540">
    <property type="entry name" value="P-loop containing nucleoside triphosphate hydrolases"/>
    <property type="match status" value="1"/>
</dbReference>
<protein>
    <recommendedName>
        <fullName evidence="3">NACHT domain-containing protein</fullName>
    </recommendedName>
</protein>
<dbReference type="Gene3D" id="1.25.40.20">
    <property type="entry name" value="Ankyrin repeat-containing domain"/>
    <property type="match status" value="1"/>
</dbReference>
<dbReference type="InterPro" id="IPR056884">
    <property type="entry name" value="NPHP3-like_N"/>
</dbReference>
<dbReference type="Proteomes" id="UP000294003">
    <property type="component" value="Unassembled WGS sequence"/>
</dbReference>
<reference evidence="4 5" key="1">
    <citation type="submission" date="2018-06" db="EMBL/GenBank/DDBJ databases">
        <title>Complete Genomes of Monosporascus.</title>
        <authorList>
            <person name="Robinson A.J."/>
            <person name="Natvig D.O."/>
        </authorList>
    </citation>
    <scope>NUCLEOTIDE SEQUENCE [LARGE SCALE GENOMIC DNA]</scope>
    <source>
        <strain evidence="4 5">CBS 609.92</strain>
    </source>
</reference>
<feature type="domain" description="NACHT" evidence="3">
    <location>
        <begin position="225"/>
        <end position="378"/>
    </location>
</feature>
<dbReference type="EMBL" id="QJNS01000240">
    <property type="protein sequence ID" value="RYO81801.1"/>
    <property type="molecule type" value="Genomic_DNA"/>
</dbReference>
<comment type="caution">
    <text evidence="4">The sequence shown here is derived from an EMBL/GenBank/DDBJ whole genome shotgun (WGS) entry which is preliminary data.</text>
</comment>
<evidence type="ECO:0000259" key="3">
    <source>
        <dbReference type="PROSITE" id="PS50837"/>
    </source>
</evidence>
<evidence type="ECO:0000256" key="2">
    <source>
        <dbReference type="PROSITE-ProRule" id="PRU00023"/>
    </source>
</evidence>
<dbReference type="PROSITE" id="PS50837">
    <property type="entry name" value="NACHT"/>
    <property type="match status" value="1"/>
</dbReference>
<dbReference type="SMART" id="SM00248">
    <property type="entry name" value="ANK"/>
    <property type="match status" value="4"/>
</dbReference>
<feature type="repeat" description="ANK" evidence="2">
    <location>
        <begin position="578"/>
        <end position="610"/>
    </location>
</feature>
<evidence type="ECO:0000313" key="5">
    <source>
        <dbReference type="Proteomes" id="UP000294003"/>
    </source>
</evidence>
<evidence type="ECO:0000256" key="1">
    <source>
        <dbReference type="ARBA" id="ARBA00022737"/>
    </source>
</evidence>
<dbReference type="InterPro" id="IPR036770">
    <property type="entry name" value="Ankyrin_rpt-contain_sf"/>
</dbReference>
<dbReference type="Pfam" id="PF00023">
    <property type="entry name" value="Ank"/>
    <property type="match status" value="1"/>
</dbReference>
<dbReference type="InterPro" id="IPR027417">
    <property type="entry name" value="P-loop_NTPase"/>
</dbReference>
<feature type="repeat" description="ANK" evidence="2">
    <location>
        <begin position="611"/>
        <end position="643"/>
    </location>
</feature>
<dbReference type="SUPFAM" id="SSF48403">
    <property type="entry name" value="Ankyrin repeat"/>
    <property type="match status" value="1"/>
</dbReference>
<dbReference type="PANTHER" id="PTHR10039">
    <property type="entry name" value="AMELOGENIN"/>
    <property type="match status" value="1"/>
</dbReference>
<dbReference type="Pfam" id="PF12796">
    <property type="entry name" value="Ank_2"/>
    <property type="match status" value="1"/>
</dbReference>
<proteinExistence type="predicted"/>
<accession>A0ABY0H0L4</accession>
<keyword evidence="2" id="KW-0040">ANK repeat</keyword>